<dbReference type="EMBL" id="FMZQ01000007">
    <property type="protein sequence ID" value="SDC84034.1"/>
    <property type="molecule type" value="Genomic_DNA"/>
</dbReference>
<sequence length="143" mass="16575">MRYARHGRGMYLSVDDRGDQAVRTKHSHPYSYDPITLYINSVVKPTGTIYTDRLLQWDRSKHDSLCEKHFGDSGQLWDARRPEKIESFLRDWCEDQGLQLCAVIEYCNAASGYPTWRLDYYQEQSDRNPSGPNAVELAGELPE</sequence>
<name>A0A1G6PWK8_9GAMM</name>
<keyword evidence="3" id="KW-1185">Reference proteome</keyword>
<proteinExistence type="predicted"/>
<dbReference type="GeneID" id="57609092"/>
<dbReference type="RefSeq" id="WP_186351462.1">
    <property type="nucleotide sequence ID" value="NZ_FMZQ01000007.1"/>
</dbReference>
<protein>
    <submittedName>
        <fullName evidence="2">Uncharacterized protein</fullName>
    </submittedName>
</protein>
<dbReference type="Proteomes" id="UP000199467">
    <property type="component" value="Unassembled WGS sequence"/>
</dbReference>
<gene>
    <name evidence="2" type="ORF">SAMN05216576_107110</name>
</gene>
<evidence type="ECO:0000313" key="2">
    <source>
        <dbReference type="EMBL" id="SDC84034.1"/>
    </source>
</evidence>
<evidence type="ECO:0000256" key="1">
    <source>
        <dbReference type="SAM" id="MobiDB-lite"/>
    </source>
</evidence>
<evidence type="ECO:0000313" key="3">
    <source>
        <dbReference type="Proteomes" id="UP000199467"/>
    </source>
</evidence>
<dbReference type="AlphaFoldDB" id="A0A1G6PWK8"/>
<organism evidence="2 3">
    <name type="scientific">Ectopseudomonas chengduensis</name>
    <dbReference type="NCBI Taxonomy" id="489632"/>
    <lineage>
        <taxon>Bacteria</taxon>
        <taxon>Pseudomonadati</taxon>
        <taxon>Pseudomonadota</taxon>
        <taxon>Gammaproteobacteria</taxon>
        <taxon>Pseudomonadales</taxon>
        <taxon>Pseudomonadaceae</taxon>
        <taxon>Ectopseudomonas</taxon>
    </lineage>
</organism>
<accession>A0A1G6PWK8</accession>
<reference evidence="3" key="1">
    <citation type="submission" date="2016-10" db="EMBL/GenBank/DDBJ databases">
        <authorList>
            <person name="Varghese N."/>
            <person name="Submissions S."/>
        </authorList>
    </citation>
    <scope>NUCLEOTIDE SEQUENCE [LARGE SCALE GENOMIC DNA]</scope>
    <source>
        <strain evidence="3">DSM 26382</strain>
    </source>
</reference>
<feature type="region of interest" description="Disordered" evidence="1">
    <location>
        <begin position="124"/>
        <end position="143"/>
    </location>
</feature>